<reference evidence="1 2" key="1">
    <citation type="submission" date="2020-08" db="EMBL/GenBank/DDBJ databases">
        <title>Sphingobacterium sp. DN00404 isolated from aquaculture water.</title>
        <authorList>
            <person name="Zhang M."/>
        </authorList>
    </citation>
    <scope>NUCLEOTIDE SEQUENCE [LARGE SCALE GENOMIC DNA]</scope>
    <source>
        <strain evidence="1 2">KCTC 32294</strain>
    </source>
</reference>
<evidence type="ECO:0000313" key="2">
    <source>
        <dbReference type="Proteomes" id="UP000606494"/>
    </source>
</evidence>
<dbReference type="EMBL" id="JACNYK010000001">
    <property type="protein sequence ID" value="MBD1424604.1"/>
    <property type="molecule type" value="Genomic_DNA"/>
</dbReference>
<proteinExistence type="predicted"/>
<comment type="caution">
    <text evidence="1">The sequence shown here is derived from an EMBL/GenBank/DDBJ whole genome shotgun (WGS) entry which is preliminary data.</text>
</comment>
<protein>
    <submittedName>
        <fullName evidence="1">Uncharacterized protein</fullName>
    </submittedName>
</protein>
<accession>A0ABR7XZZ5</accession>
<dbReference type="RefSeq" id="WP_223816332.1">
    <property type="nucleotide sequence ID" value="NZ_JACNYK010000001.1"/>
</dbReference>
<name>A0ABR7XZZ5_9SPHI</name>
<dbReference type="Proteomes" id="UP000606494">
    <property type="component" value="Unassembled WGS sequence"/>
</dbReference>
<organism evidence="1 2">
    <name type="scientific">Sphingobacterium arenae</name>
    <dbReference type="NCBI Taxonomy" id="1280598"/>
    <lineage>
        <taxon>Bacteria</taxon>
        <taxon>Pseudomonadati</taxon>
        <taxon>Bacteroidota</taxon>
        <taxon>Sphingobacteriia</taxon>
        <taxon>Sphingobacteriales</taxon>
        <taxon>Sphingobacteriaceae</taxon>
        <taxon>Sphingobacterium</taxon>
    </lineage>
</organism>
<gene>
    <name evidence="1" type="ORF">H8B17_03335</name>
</gene>
<sequence length="75" mass="8372">MKSVRYLPLSLDTGKSPLGALYRYVSTLYSSLFVTYSPFNVVISYLENVLSNGTTVLSSFDITLMPLVTSYTEDM</sequence>
<evidence type="ECO:0000313" key="1">
    <source>
        <dbReference type="EMBL" id="MBD1424604.1"/>
    </source>
</evidence>
<keyword evidence="2" id="KW-1185">Reference proteome</keyword>